<dbReference type="GO" id="GO:0005829">
    <property type="term" value="C:cytosol"/>
    <property type="evidence" value="ECO:0007669"/>
    <property type="project" value="TreeGrafter"/>
</dbReference>
<dbReference type="InterPro" id="IPR050155">
    <property type="entry name" value="HAD-like_hydrolase_sf"/>
</dbReference>
<evidence type="ECO:0000256" key="1">
    <source>
        <dbReference type="ARBA" id="ARBA00000830"/>
    </source>
</evidence>
<protein>
    <recommendedName>
        <fullName evidence="4">phosphoglycolate phosphatase</fullName>
        <ecNumber evidence="4">3.1.3.18</ecNumber>
    </recommendedName>
</protein>
<dbReference type="PANTHER" id="PTHR43434">
    <property type="entry name" value="PHOSPHOGLYCOLATE PHOSPHATASE"/>
    <property type="match status" value="1"/>
</dbReference>
<dbReference type="GO" id="GO:0008967">
    <property type="term" value="F:phosphoglycolate phosphatase activity"/>
    <property type="evidence" value="ECO:0007669"/>
    <property type="project" value="UniProtKB-EC"/>
</dbReference>
<dbReference type="Gene3D" id="3.40.50.1000">
    <property type="entry name" value="HAD superfamily/HAD-like"/>
    <property type="match status" value="1"/>
</dbReference>
<sequence>MTIRAVAWDIDGTLVDSEPHHHDALRRVSARYGVTVAPVDPEHLGVSMDAVWDYFRGSYPEDLTQDVWLEEIVTEYLAGVTALTPFDGVVATMEALKAAGIRQCCVSNSYRRIVDANLAALGILHLIDFSVSRDDVSIGKPDPEPYRLACERFGLAPQEVLAVEDSRTGVASAKAAGLVAIHISVDLTDRADVLRHAGIAAAD</sequence>
<name>A0A1E3H1D3_9HYPH</name>
<dbReference type="OrthoDB" id="9800058at2"/>
<gene>
    <name evidence="5" type="ORF">A6302_02718</name>
</gene>
<dbReference type="Proteomes" id="UP000094622">
    <property type="component" value="Unassembled WGS sequence"/>
</dbReference>
<dbReference type="InterPro" id="IPR023198">
    <property type="entry name" value="PGP-like_dom2"/>
</dbReference>
<comment type="caution">
    <text evidence="5">The sequence shown here is derived from an EMBL/GenBank/DDBJ whole genome shotgun (WGS) entry which is preliminary data.</text>
</comment>
<evidence type="ECO:0000313" key="6">
    <source>
        <dbReference type="Proteomes" id="UP000094622"/>
    </source>
</evidence>
<dbReference type="CDD" id="cd07505">
    <property type="entry name" value="HAD_BPGM-like"/>
    <property type="match status" value="1"/>
</dbReference>
<evidence type="ECO:0000256" key="2">
    <source>
        <dbReference type="ARBA" id="ARBA00004818"/>
    </source>
</evidence>
<organism evidence="5 6">
    <name type="scientific">Methylobrevis pamukkalensis</name>
    <dbReference type="NCBI Taxonomy" id="1439726"/>
    <lineage>
        <taxon>Bacteria</taxon>
        <taxon>Pseudomonadati</taxon>
        <taxon>Pseudomonadota</taxon>
        <taxon>Alphaproteobacteria</taxon>
        <taxon>Hyphomicrobiales</taxon>
        <taxon>Pleomorphomonadaceae</taxon>
        <taxon>Methylobrevis</taxon>
    </lineage>
</organism>
<evidence type="ECO:0000256" key="4">
    <source>
        <dbReference type="ARBA" id="ARBA00013078"/>
    </source>
</evidence>
<comment type="catalytic activity">
    <reaction evidence="1">
        <text>2-phosphoglycolate + H2O = glycolate + phosphate</text>
        <dbReference type="Rhea" id="RHEA:14369"/>
        <dbReference type="ChEBI" id="CHEBI:15377"/>
        <dbReference type="ChEBI" id="CHEBI:29805"/>
        <dbReference type="ChEBI" id="CHEBI:43474"/>
        <dbReference type="ChEBI" id="CHEBI:58033"/>
        <dbReference type="EC" id="3.1.3.18"/>
    </reaction>
</comment>
<keyword evidence="6" id="KW-1185">Reference proteome</keyword>
<evidence type="ECO:0000313" key="5">
    <source>
        <dbReference type="EMBL" id="ODN69945.1"/>
    </source>
</evidence>
<accession>A0A1E3H1D3</accession>
<dbReference type="InterPro" id="IPR036412">
    <property type="entry name" value="HAD-like_sf"/>
</dbReference>
<dbReference type="AlphaFoldDB" id="A0A1E3H1D3"/>
<dbReference type="GO" id="GO:0006281">
    <property type="term" value="P:DNA repair"/>
    <property type="evidence" value="ECO:0007669"/>
    <property type="project" value="TreeGrafter"/>
</dbReference>
<dbReference type="EC" id="3.1.3.18" evidence="4"/>
<dbReference type="EMBL" id="MCRJ01000067">
    <property type="protein sequence ID" value="ODN69945.1"/>
    <property type="molecule type" value="Genomic_DNA"/>
</dbReference>
<dbReference type="PRINTS" id="PR00413">
    <property type="entry name" value="HADHALOGNASE"/>
</dbReference>
<dbReference type="RefSeq" id="WP_069307247.1">
    <property type="nucleotide sequence ID" value="NZ_MCRJ01000067.1"/>
</dbReference>
<dbReference type="SFLD" id="SFLDG01129">
    <property type="entry name" value="C1.5:_HAD__Beta-PGM__Phosphata"/>
    <property type="match status" value="1"/>
</dbReference>
<dbReference type="PATRIC" id="fig|1439726.3.peg.2865"/>
<comment type="pathway">
    <text evidence="2">Organic acid metabolism; glycolate biosynthesis; glycolate from 2-phosphoglycolate: step 1/1.</text>
</comment>
<dbReference type="InterPro" id="IPR023214">
    <property type="entry name" value="HAD_sf"/>
</dbReference>
<dbReference type="SFLD" id="SFLDS00003">
    <property type="entry name" value="Haloacid_Dehalogenase"/>
    <property type="match status" value="1"/>
</dbReference>
<keyword evidence="5" id="KW-0378">Hydrolase</keyword>
<dbReference type="SUPFAM" id="SSF56784">
    <property type="entry name" value="HAD-like"/>
    <property type="match status" value="1"/>
</dbReference>
<dbReference type="NCBIfam" id="TIGR01509">
    <property type="entry name" value="HAD-SF-IA-v3"/>
    <property type="match status" value="1"/>
</dbReference>
<evidence type="ECO:0000256" key="3">
    <source>
        <dbReference type="ARBA" id="ARBA00006171"/>
    </source>
</evidence>
<dbReference type="InterPro" id="IPR006439">
    <property type="entry name" value="HAD-SF_hydro_IA"/>
</dbReference>
<dbReference type="Gene3D" id="1.10.150.240">
    <property type="entry name" value="Putative phosphatase, domain 2"/>
    <property type="match status" value="1"/>
</dbReference>
<dbReference type="PANTHER" id="PTHR43434:SF1">
    <property type="entry name" value="PHOSPHOGLYCOLATE PHOSPHATASE"/>
    <property type="match status" value="1"/>
</dbReference>
<dbReference type="Pfam" id="PF00702">
    <property type="entry name" value="Hydrolase"/>
    <property type="match status" value="1"/>
</dbReference>
<comment type="similarity">
    <text evidence="3">Belongs to the HAD-like hydrolase superfamily. CbbY/CbbZ/Gph/YieH family.</text>
</comment>
<reference evidence="5 6" key="1">
    <citation type="submission" date="2016-07" db="EMBL/GenBank/DDBJ databases">
        <title>Draft Genome Sequence of Methylobrevis pamukkalensis PK2.</title>
        <authorList>
            <person name="Vasilenko O.V."/>
            <person name="Doronina N.V."/>
            <person name="Shmareva M.N."/>
            <person name="Tarlachkov S.V."/>
            <person name="Mustakhimov I."/>
            <person name="Trotsenko Y.A."/>
        </authorList>
    </citation>
    <scope>NUCLEOTIDE SEQUENCE [LARGE SCALE GENOMIC DNA]</scope>
    <source>
        <strain evidence="5 6">PK2</strain>
    </source>
</reference>
<proteinExistence type="inferred from homology"/>
<dbReference type="SFLD" id="SFLDG01135">
    <property type="entry name" value="C1.5.6:_HAD__Beta-PGM__Phospha"/>
    <property type="match status" value="1"/>
</dbReference>